<gene>
    <name evidence="3" type="ORF">SAMN05421748_103168</name>
</gene>
<feature type="region of interest" description="Disordered" evidence="1">
    <location>
        <begin position="251"/>
        <end position="371"/>
    </location>
</feature>
<dbReference type="GO" id="GO:0004519">
    <property type="term" value="F:endonuclease activity"/>
    <property type="evidence" value="ECO:0007669"/>
    <property type="project" value="UniProtKB-KW"/>
</dbReference>
<organism evidence="3 4">
    <name type="scientific">Paractinoplanes atraurantiacus</name>
    <dbReference type="NCBI Taxonomy" id="1036182"/>
    <lineage>
        <taxon>Bacteria</taxon>
        <taxon>Bacillati</taxon>
        <taxon>Actinomycetota</taxon>
        <taxon>Actinomycetes</taxon>
        <taxon>Micromonosporales</taxon>
        <taxon>Micromonosporaceae</taxon>
        <taxon>Paractinoplanes</taxon>
    </lineage>
</organism>
<feature type="compositionally biased region" description="Pro residues" evidence="1">
    <location>
        <begin position="341"/>
        <end position="357"/>
    </location>
</feature>
<sequence>MPYWLESDDFHSWPVWEVLADGVADVVDRLQAAYARCKSEASHIRKDGYLTAGTVRQLCRGKAKTVELLCTPVLEEKPLLHREGDDCECLGDSWIKGYDFRIHNFLKRNPSRRENDRHRQQKRDLADARLKGMVKRRDGACCRYCTSGPLSAKAGKARDRRKVLTFDHVDPDKAAGDDGANLVVACARCNEYKGKRTPYEADMVLLPAPTPEQAAALERRPQLLVDVPPAVGADHQPINDASPADHRIAAEITDHHQQPGVDLITDPTTDRKHDHTDDPTPQVHPSPVTPAPDQRSDAAAEGSGLGRGGPPDQIRPASPTSGQEPRTSEYPDVYHRRSRLPEPPPYIAPPEWPPPTWPDGAVPATPREDVE</sequence>
<keyword evidence="3" id="KW-0378">Hydrolase</keyword>
<reference evidence="4" key="1">
    <citation type="submission" date="2017-09" db="EMBL/GenBank/DDBJ databases">
        <authorList>
            <person name="Varghese N."/>
            <person name="Submissions S."/>
        </authorList>
    </citation>
    <scope>NUCLEOTIDE SEQUENCE [LARGE SCALE GENOMIC DNA]</scope>
    <source>
        <strain evidence="4">CGMCC 4.6857</strain>
    </source>
</reference>
<keyword evidence="4" id="KW-1185">Reference proteome</keyword>
<evidence type="ECO:0000313" key="4">
    <source>
        <dbReference type="Proteomes" id="UP000219612"/>
    </source>
</evidence>
<evidence type="ECO:0000259" key="2">
    <source>
        <dbReference type="SMART" id="SM00507"/>
    </source>
</evidence>
<feature type="compositionally biased region" description="Basic and acidic residues" evidence="1">
    <location>
        <begin position="268"/>
        <end position="278"/>
    </location>
</feature>
<evidence type="ECO:0000256" key="1">
    <source>
        <dbReference type="SAM" id="MobiDB-lite"/>
    </source>
</evidence>
<protein>
    <submittedName>
        <fullName evidence="3">HNH endonuclease</fullName>
    </submittedName>
</protein>
<dbReference type="PANTHER" id="PTHR33877:SF2">
    <property type="entry name" value="OS07G0170200 PROTEIN"/>
    <property type="match status" value="1"/>
</dbReference>
<dbReference type="InterPro" id="IPR052892">
    <property type="entry name" value="NA-targeting_endonuclease"/>
</dbReference>
<dbReference type="RefSeq" id="WP_097319391.1">
    <property type="nucleotide sequence ID" value="NZ_OBDY01000003.1"/>
</dbReference>
<dbReference type="InterPro" id="IPR002711">
    <property type="entry name" value="HNH"/>
</dbReference>
<dbReference type="EMBL" id="OBDY01000003">
    <property type="protein sequence ID" value="SNY28974.1"/>
    <property type="molecule type" value="Genomic_DNA"/>
</dbReference>
<dbReference type="GO" id="GO:0003676">
    <property type="term" value="F:nucleic acid binding"/>
    <property type="evidence" value="ECO:0007669"/>
    <property type="project" value="InterPro"/>
</dbReference>
<dbReference type="GO" id="GO:0008270">
    <property type="term" value="F:zinc ion binding"/>
    <property type="evidence" value="ECO:0007669"/>
    <property type="project" value="InterPro"/>
</dbReference>
<dbReference type="Proteomes" id="UP000219612">
    <property type="component" value="Unassembled WGS sequence"/>
</dbReference>
<feature type="domain" description="HNH nuclease" evidence="2">
    <location>
        <begin position="129"/>
        <end position="191"/>
    </location>
</feature>
<dbReference type="Pfam" id="PF01844">
    <property type="entry name" value="HNH"/>
    <property type="match status" value="1"/>
</dbReference>
<proteinExistence type="predicted"/>
<evidence type="ECO:0000313" key="3">
    <source>
        <dbReference type="EMBL" id="SNY28974.1"/>
    </source>
</evidence>
<keyword evidence="3" id="KW-0255">Endonuclease</keyword>
<dbReference type="InterPro" id="IPR003615">
    <property type="entry name" value="HNH_nuc"/>
</dbReference>
<accession>A0A285H0A1</accession>
<feature type="compositionally biased region" description="Basic and acidic residues" evidence="1">
    <location>
        <begin position="326"/>
        <end position="335"/>
    </location>
</feature>
<keyword evidence="3" id="KW-0540">Nuclease</keyword>
<dbReference type="CDD" id="cd00085">
    <property type="entry name" value="HNHc"/>
    <property type="match status" value="1"/>
</dbReference>
<dbReference type="PANTHER" id="PTHR33877">
    <property type="entry name" value="SLL1193 PROTEIN"/>
    <property type="match status" value="1"/>
</dbReference>
<name>A0A285H0A1_9ACTN</name>
<dbReference type="AlphaFoldDB" id="A0A285H0A1"/>
<dbReference type="Gene3D" id="1.10.30.50">
    <property type="match status" value="1"/>
</dbReference>
<dbReference type="SMART" id="SM00507">
    <property type="entry name" value="HNHc"/>
    <property type="match status" value="1"/>
</dbReference>